<proteinExistence type="predicted"/>
<organism evidence="1 2">
    <name type="scientific">Sphingobacterium multivorum</name>
    <dbReference type="NCBI Taxonomy" id="28454"/>
    <lineage>
        <taxon>Bacteria</taxon>
        <taxon>Pseudomonadati</taxon>
        <taxon>Bacteroidota</taxon>
        <taxon>Sphingobacteriia</taxon>
        <taxon>Sphingobacteriales</taxon>
        <taxon>Sphingobacteriaceae</taxon>
        <taxon>Sphingobacterium</taxon>
    </lineage>
</organism>
<dbReference type="AlphaFoldDB" id="A0A654D1R6"/>
<protein>
    <submittedName>
        <fullName evidence="1">Uncharacterized protein</fullName>
    </submittedName>
</protein>
<sequence>MLHETDFRNKPSLVKGDFVNSIWCDIRLLFRGNSLHLIAGISSSS</sequence>
<evidence type="ECO:0000313" key="1">
    <source>
        <dbReference type="EMBL" id="VXC99730.1"/>
    </source>
</evidence>
<name>A0A654D1R6_SPHMU</name>
<gene>
    <name evidence="1" type="ORF">SPHINGO8BC_51495</name>
</gene>
<evidence type="ECO:0000313" key="2">
    <source>
        <dbReference type="Proteomes" id="UP000432350"/>
    </source>
</evidence>
<dbReference type="EMBL" id="CABWMV010000024">
    <property type="protein sequence ID" value="VXC99730.1"/>
    <property type="molecule type" value="Genomic_DNA"/>
</dbReference>
<accession>A0A654D1R6</accession>
<dbReference type="Proteomes" id="UP000432350">
    <property type="component" value="Unassembled WGS sequence"/>
</dbReference>
<reference evidence="1 2" key="1">
    <citation type="submission" date="2019-10" db="EMBL/GenBank/DDBJ databases">
        <authorList>
            <person name="Karimi E."/>
        </authorList>
    </citation>
    <scope>NUCLEOTIDE SEQUENCE [LARGE SCALE GENOMIC DNA]</scope>
    <source>
        <strain evidence="1">Sphingobacterium sp. 8BC</strain>
    </source>
</reference>